<dbReference type="Proteomes" id="UP001295469">
    <property type="component" value="Chromosome C03"/>
</dbReference>
<protein>
    <submittedName>
        <fullName evidence="1">(rape) hypothetical protein</fullName>
    </submittedName>
    <submittedName>
        <fullName evidence="2">BnaC03g41390D protein</fullName>
    </submittedName>
</protein>
<accession>A0A078HF90</accession>
<reference evidence="2" key="2">
    <citation type="submission" date="2014-06" db="EMBL/GenBank/DDBJ databases">
        <authorList>
            <person name="Genoscope - CEA"/>
        </authorList>
    </citation>
    <scope>NUCLEOTIDE SEQUENCE</scope>
</reference>
<dbReference type="AlphaFoldDB" id="A0A078HF90"/>
<dbReference type="PaxDb" id="3708-A0A078HF90"/>
<reference evidence="2 3" key="1">
    <citation type="journal article" date="2014" name="Science">
        <title>Plant genetics. Early allopolyploid evolution in the post-Neolithic Brassica napus oilseed genome.</title>
        <authorList>
            <person name="Chalhoub B."/>
            <person name="Denoeud F."/>
            <person name="Liu S."/>
            <person name="Parkin I.A."/>
            <person name="Tang H."/>
            <person name="Wang X."/>
            <person name="Chiquet J."/>
            <person name="Belcram H."/>
            <person name="Tong C."/>
            <person name="Samans B."/>
            <person name="Correa M."/>
            <person name="Da Silva C."/>
            <person name="Just J."/>
            <person name="Falentin C."/>
            <person name="Koh C.S."/>
            <person name="Le Clainche I."/>
            <person name="Bernard M."/>
            <person name="Bento P."/>
            <person name="Noel B."/>
            <person name="Labadie K."/>
            <person name="Alberti A."/>
            <person name="Charles M."/>
            <person name="Arnaud D."/>
            <person name="Guo H."/>
            <person name="Daviaud C."/>
            <person name="Alamery S."/>
            <person name="Jabbari K."/>
            <person name="Zhao M."/>
            <person name="Edger P.P."/>
            <person name="Chelaifa H."/>
            <person name="Tack D."/>
            <person name="Lassalle G."/>
            <person name="Mestiri I."/>
            <person name="Schnel N."/>
            <person name="Le Paslier M.C."/>
            <person name="Fan G."/>
            <person name="Renault V."/>
            <person name="Bayer P.E."/>
            <person name="Golicz A.A."/>
            <person name="Manoli S."/>
            <person name="Lee T.H."/>
            <person name="Thi V.H."/>
            <person name="Chalabi S."/>
            <person name="Hu Q."/>
            <person name="Fan C."/>
            <person name="Tollenaere R."/>
            <person name="Lu Y."/>
            <person name="Battail C."/>
            <person name="Shen J."/>
            <person name="Sidebottom C.H."/>
            <person name="Wang X."/>
            <person name="Canaguier A."/>
            <person name="Chauveau A."/>
            <person name="Berard A."/>
            <person name="Deniot G."/>
            <person name="Guan M."/>
            <person name="Liu Z."/>
            <person name="Sun F."/>
            <person name="Lim Y.P."/>
            <person name="Lyons E."/>
            <person name="Town C.D."/>
            <person name="Bancroft I."/>
            <person name="Wang X."/>
            <person name="Meng J."/>
            <person name="Ma J."/>
            <person name="Pires J.C."/>
            <person name="King G.J."/>
            <person name="Brunel D."/>
            <person name="Delourme R."/>
            <person name="Renard M."/>
            <person name="Aury J.M."/>
            <person name="Adams K.L."/>
            <person name="Batley J."/>
            <person name="Snowdon R.J."/>
            <person name="Tost J."/>
            <person name="Edwards D."/>
            <person name="Zhou Y."/>
            <person name="Hua W."/>
            <person name="Sharpe A.G."/>
            <person name="Paterson A.H."/>
            <person name="Guan C."/>
            <person name="Wincker P."/>
        </authorList>
    </citation>
    <scope>NUCLEOTIDE SEQUENCE [LARGE SCALE GENOMIC DNA]</scope>
    <source>
        <strain evidence="3">cv. Darmor-bzh</strain>
    </source>
</reference>
<name>A0A078HF90_BRANA</name>
<evidence type="ECO:0000313" key="3">
    <source>
        <dbReference type="Proteomes" id="UP000028999"/>
    </source>
</evidence>
<organism evidence="2 3">
    <name type="scientific">Brassica napus</name>
    <name type="common">Rape</name>
    <dbReference type="NCBI Taxonomy" id="3708"/>
    <lineage>
        <taxon>Eukaryota</taxon>
        <taxon>Viridiplantae</taxon>
        <taxon>Streptophyta</taxon>
        <taxon>Embryophyta</taxon>
        <taxon>Tracheophyta</taxon>
        <taxon>Spermatophyta</taxon>
        <taxon>Magnoliopsida</taxon>
        <taxon>eudicotyledons</taxon>
        <taxon>Gunneridae</taxon>
        <taxon>Pentapetalae</taxon>
        <taxon>rosids</taxon>
        <taxon>malvids</taxon>
        <taxon>Brassicales</taxon>
        <taxon>Brassicaceae</taxon>
        <taxon>Brassiceae</taxon>
        <taxon>Brassica</taxon>
    </lineage>
</organism>
<evidence type="ECO:0000313" key="1">
    <source>
        <dbReference type="EMBL" id="CAF1705189.1"/>
    </source>
</evidence>
<dbReference type="Gramene" id="CDY36059">
    <property type="protein sequence ID" value="CDY36059"/>
    <property type="gene ID" value="GSBRNA2T00059886001"/>
</dbReference>
<reference evidence="1" key="3">
    <citation type="submission" date="2021-01" db="EMBL/GenBank/DDBJ databases">
        <authorList>
            <consortium name="Genoscope - CEA"/>
            <person name="William W."/>
        </authorList>
    </citation>
    <scope>NUCLEOTIDE SEQUENCE</scope>
</reference>
<dbReference type="EMBL" id="LK032366">
    <property type="protein sequence ID" value="CDY36059.1"/>
    <property type="molecule type" value="Genomic_DNA"/>
</dbReference>
<dbReference type="EMBL" id="HG994367">
    <property type="protein sequence ID" value="CAF1705189.1"/>
    <property type="molecule type" value="Genomic_DNA"/>
</dbReference>
<sequence length="37" mass="4157">MEETVLGLSLTMAHPPKFIPVPRTARPLTSKCSWVFD</sequence>
<dbReference type="Proteomes" id="UP000028999">
    <property type="component" value="Unassembled WGS sequence"/>
</dbReference>
<proteinExistence type="predicted"/>
<dbReference type="STRING" id="3708.A0A078HF90"/>
<evidence type="ECO:0000313" key="2">
    <source>
        <dbReference type="EMBL" id="CDY36059.1"/>
    </source>
</evidence>
<gene>
    <name evidence="2" type="primary">BnaC03g41390D</name>
    <name evidence="1" type="ORF">DARMORV10_C03P50900.1</name>
    <name evidence="2" type="ORF">GSBRNA2T00059886001</name>
</gene>
<keyword evidence="3" id="KW-1185">Reference proteome</keyword>